<keyword evidence="1" id="KW-0812">Transmembrane</keyword>
<gene>
    <name evidence="2" type="ordered locus">Ornrh_1131</name>
</gene>
<evidence type="ECO:0000256" key="1">
    <source>
        <dbReference type="SAM" id="Phobius"/>
    </source>
</evidence>
<dbReference type="HOGENOM" id="CLU_2233778_0_0_10"/>
<evidence type="ECO:0000313" key="2">
    <source>
        <dbReference type="EMBL" id="AFL97316.1"/>
    </source>
</evidence>
<dbReference type="AlphaFoldDB" id="I4A032"/>
<name>I4A032_ORNRL</name>
<feature type="transmembrane region" description="Helical" evidence="1">
    <location>
        <begin position="72"/>
        <end position="91"/>
    </location>
</feature>
<keyword evidence="3" id="KW-1185">Reference proteome</keyword>
<dbReference type="RefSeq" id="WP_014790897.1">
    <property type="nucleotide sequence ID" value="NC_018016.1"/>
</dbReference>
<proteinExistence type="predicted"/>
<dbReference type="EMBL" id="CP003283">
    <property type="protein sequence ID" value="AFL97316.1"/>
    <property type="molecule type" value="Genomic_DNA"/>
</dbReference>
<dbReference type="GeneID" id="97257810"/>
<sequence>MREIPTIIKSLIFLVDLTSLLFLFVLLFYPTMLGAEFYAVVMNIFIINVLALSYLVFRLFSFKNISKQNRINWILLLTFINIPFLKSYYAFRKDDEFLKSEDEKL</sequence>
<dbReference type="GeneID" id="71569395"/>
<evidence type="ECO:0000313" key="3">
    <source>
        <dbReference type="Proteomes" id="UP000006051"/>
    </source>
</evidence>
<accession>I4A032</accession>
<feature type="transmembrane region" description="Helical" evidence="1">
    <location>
        <begin position="12"/>
        <end position="31"/>
    </location>
</feature>
<dbReference type="KEGG" id="orh:Ornrh_1131"/>
<feature type="transmembrane region" description="Helical" evidence="1">
    <location>
        <begin position="37"/>
        <end position="60"/>
    </location>
</feature>
<keyword evidence="1" id="KW-1133">Transmembrane helix</keyword>
<organism evidence="2 3">
    <name type="scientific">Ornithobacterium rhinotracheale (strain ATCC 51463 / DSM 15997 / CCUG 23171 / CIP 104009 / LMG 9086)</name>
    <dbReference type="NCBI Taxonomy" id="867902"/>
    <lineage>
        <taxon>Bacteria</taxon>
        <taxon>Pseudomonadati</taxon>
        <taxon>Bacteroidota</taxon>
        <taxon>Flavobacteriia</taxon>
        <taxon>Flavobacteriales</taxon>
        <taxon>Weeksellaceae</taxon>
        <taxon>Ornithobacterium</taxon>
    </lineage>
</organism>
<protein>
    <submittedName>
        <fullName evidence="2">Uncharacterized protein</fullName>
    </submittedName>
</protein>
<keyword evidence="1" id="KW-0472">Membrane</keyword>
<reference evidence="2 3" key="1">
    <citation type="submission" date="2012-06" db="EMBL/GenBank/DDBJ databases">
        <title>The complete genome of Ornithobacterium rhinotracheale DSM 15997.</title>
        <authorList>
            <consortium name="US DOE Joint Genome Institute (JGI-PGF)"/>
            <person name="Lucas S."/>
            <person name="Copeland A."/>
            <person name="Lapidus A."/>
            <person name="Goodwin L."/>
            <person name="Pitluck S."/>
            <person name="Peters L."/>
            <person name="Mikhailova N."/>
            <person name="Teshima H."/>
            <person name="Kyrpides N."/>
            <person name="Mavromatis K."/>
            <person name="Pagani I."/>
            <person name="Ivanova N."/>
            <person name="Ovchinnikova G."/>
            <person name="Zeytun A."/>
            <person name="Detter J.C."/>
            <person name="Han C."/>
            <person name="Land M."/>
            <person name="Hauser L."/>
            <person name="Markowitz V."/>
            <person name="Cheng J.-F."/>
            <person name="Hugenholtz P."/>
            <person name="Woyke T."/>
            <person name="Wu D."/>
            <person name="Lang E."/>
            <person name="Kopitz M."/>
            <person name="Brambilla E."/>
            <person name="Klenk H.-P."/>
            <person name="Eisen J.A."/>
        </authorList>
    </citation>
    <scope>NUCLEOTIDE SEQUENCE [LARGE SCALE GENOMIC DNA]</scope>
    <source>
        <strain evidence="3">ATCC 51463 / DSM 15997 / CCUG 23171 / LMG 9086</strain>
    </source>
</reference>
<dbReference type="Proteomes" id="UP000006051">
    <property type="component" value="Chromosome"/>
</dbReference>